<keyword evidence="3" id="KW-0460">Magnesium</keyword>
<evidence type="ECO:0000256" key="1">
    <source>
        <dbReference type="ARBA" id="ARBA00001946"/>
    </source>
</evidence>
<dbReference type="InterPro" id="IPR019996">
    <property type="entry name" value="Salicylate_synthase"/>
</dbReference>
<keyword evidence="4" id="KW-0456">Lyase</keyword>
<keyword evidence="2" id="KW-0479">Metal-binding</keyword>
<reference evidence="6 7" key="1">
    <citation type="submission" date="2021-02" db="EMBL/GenBank/DDBJ databases">
        <title>Streptomyces spirodelae sp. nov., isolated from duckweed.</title>
        <authorList>
            <person name="Saimee Y."/>
            <person name="Duangmal K."/>
        </authorList>
    </citation>
    <scope>NUCLEOTIDE SEQUENCE [LARGE SCALE GENOMIC DNA]</scope>
    <source>
        <strain evidence="6 7">DSM 42105</strain>
    </source>
</reference>
<proteinExistence type="predicted"/>
<dbReference type="GeneID" id="96260995"/>
<name>A0ABS3XZF5_9ACTN</name>
<evidence type="ECO:0000313" key="6">
    <source>
        <dbReference type="EMBL" id="MBO8200663.1"/>
    </source>
</evidence>
<dbReference type="PANTHER" id="PTHR11236:SF48">
    <property type="entry name" value="ISOCHORISMATE SYNTHASE MENF"/>
    <property type="match status" value="1"/>
</dbReference>
<keyword evidence="7" id="KW-1185">Reference proteome</keyword>
<sequence length="455" mass="49329">MAARSRYEEFGAELSADPLSAAVGLVRSNLFDRYLVYEKNGVFTVAGGIAGQVVADPTRIRAVWQDTETSLPWDAKDLRPLAGLLDSLPVADWRVYGWAAFELSYPRAGIPVPPSADPLLHLVLPRVEVSFGPGRVRGRALDAVEREKVLEQLLECSGAPPGGDDGAEAVQPRRLGVEGDDAAAYQEAVRQAVEHIEQRRLQKVILSRVLPVDFEVDLVGTYAAGRRRNTPARSFLFDFGQLRGAGFSPETVAEVSPEGVVTTQPLAGTRARSDVREINERLRSDLLRNAKEIYEHAISVKASFEELQHVCDPASVRVNDFMSVKQRGSVQHLGSRVTGDLAAERTAWDAFAALFPGITASGIPKPAAYREIRQHEPSMRGPYAGAVLTAGADGGLDAALVLRSIFQRDGRTWLRAGAGIVEQSDPAREYEETCEKLRSVAGCLVPQPSSAVLLG</sequence>
<dbReference type="InterPro" id="IPR005801">
    <property type="entry name" value="ADC_synthase"/>
</dbReference>
<dbReference type="InterPro" id="IPR019999">
    <property type="entry name" value="Anth_synth_I-like"/>
</dbReference>
<dbReference type="PANTHER" id="PTHR11236">
    <property type="entry name" value="AMINOBENZOATE/ANTHRANILATE SYNTHASE"/>
    <property type="match status" value="1"/>
</dbReference>
<evidence type="ECO:0000313" key="7">
    <source>
        <dbReference type="Proteomes" id="UP000721954"/>
    </source>
</evidence>
<dbReference type="Gene3D" id="3.60.120.10">
    <property type="entry name" value="Anthranilate synthase"/>
    <property type="match status" value="1"/>
</dbReference>
<evidence type="ECO:0000256" key="4">
    <source>
        <dbReference type="ARBA" id="ARBA00023239"/>
    </source>
</evidence>
<gene>
    <name evidence="6" type="ORF">JW613_20460</name>
</gene>
<dbReference type="NCBIfam" id="TIGR03494">
    <property type="entry name" value="salicyl_syn"/>
    <property type="match status" value="1"/>
</dbReference>
<dbReference type="Proteomes" id="UP000721954">
    <property type="component" value="Unassembled WGS sequence"/>
</dbReference>
<dbReference type="Pfam" id="PF00425">
    <property type="entry name" value="Chorismate_bind"/>
    <property type="match status" value="1"/>
</dbReference>
<comment type="caution">
    <text evidence="6">The sequence shown here is derived from an EMBL/GenBank/DDBJ whole genome shotgun (WGS) entry which is preliminary data.</text>
</comment>
<dbReference type="InterPro" id="IPR015890">
    <property type="entry name" value="Chorismate_C"/>
</dbReference>
<protein>
    <submittedName>
        <fullName evidence="6">Salicylate synthase</fullName>
    </submittedName>
</protein>
<dbReference type="RefSeq" id="WP_209212280.1">
    <property type="nucleotide sequence ID" value="NZ_JAFFZM010000012.1"/>
</dbReference>
<feature type="domain" description="Chorismate-utilising enzyme C-terminal" evidence="5">
    <location>
        <begin position="183"/>
        <end position="436"/>
    </location>
</feature>
<accession>A0ABS3XZF5</accession>
<evidence type="ECO:0000256" key="2">
    <source>
        <dbReference type="ARBA" id="ARBA00022723"/>
    </source>
</evidence>
<organism evidence="6 7">
    <name type="scientific">Streptomyces smyrnaeus</name>
    <dbReference type="NCBI Taxonomy" id="1387713"/>
    <lineage>
        <taxon>Bacteria</taxon>
        <taxon>Bacillati</taxon>
        <taxon>Actinomycetota</taxon>
        <taxon>Actinomycetes</taxon>
        <taxon>Kitasatosporales</taxon>
        <taxon>Streptomycetaceae</taxon>
        <taxon>Streptomyces</taxon>
    </lineage>
</organism>
<dbReference type="SUPFAM" id="SSF56322">
    <property type="entry name" value="ADC synthase"/>
    <property type="match status" value="1"/>
</dbReference>
<evidence type="ECO:0000256" key="3">
    <source>
        <dbReference type="ARBA" id="ARBA00022842"/>
    </source>
</evidence>
<evidence type="ECO:0000259" key="5">
    <source>
        <dbReference type="Pfam" id="PF00425"/>
    </source>
</evidence>
<comment type="cofactor">
    <cofactor evidence="1">
        <name>Mg(2+)</name>
        <dbReference type="ChEBI" id="CHEBI:18420"/>
    </cofactor>
</comment>
<dbReference type="EMBL" id="JAFFZM010000012">
    <property type="protein sequence ID" value="MBO8200663.1"/>
    <property type="molecule type" value="Genomic_DNA"/>
</dbReference>